<dbReference type="InParanoid" id="A0A090CQZ7"/>
<evidence type="ECO:0000256" key="1">
    <source>
        <dbReference type="SAM" id="MobiDB-lite"/>
    </source>
</evidence>
<accession>A0A090CQZ7</accession>
<reference evidence="3" key="2">
    <citation type="journal article" date="2014" name="Genetics">
        <title>Maintaining two mating types: Structure of the mating type locus and its role in heterokaryosis in Podospora anserina.</title>
        <authorList>
            <person name="Grognet P."/>
            <person name="Bidard F."/>
            <person name="Kuchly C."/>
            <person name="Tong L.C.H."/>
            <person name="Coppin E."/>
            <person name="Benkhali J.A."/>
            <person name="Couloux A."/>
            <person name="Wincker P."/>
            <person name="Debuchy R."/>
            <person name="Silar P."/>
        </authorList>
    </citation>
    <scope>GENOME REANNOTATION</scope>
    <source>
        <strain evidence="3">S / ATCC MYA-4624 / DSM 980 / FGSC 10383</strain>
    </source>
</reference>
<dbReference type="EMBL" id="FO904939">
    <property type="protein sequence ID" value="CDP28537.1"/>
    <property type="molecule type" value="Genomic_DNA"/>
</dbReference>
<feature type="compositionally biased region" description="Polar residues" evidence="1">
    <location>
        <begin position="7"/>
        <end position="22"/>
    </location>
</feature>
<name>A0A090CQZ7_PODAN</name>
<organism evidence="2 3">
    <name type="scientific">Podospora anserina (strain S / ATCC MYA-4624 / DSM 980 / FGSC 10383)</name>
    <name type="common">Pleurage anserina</name>
    <dbReference type="NCBI Taxonomy" id="515849"/>
    <lineage>
        <taxon>Eukaryota</taxon>
        <taxon>Fungi</taxon>
        <taxon>Dikarya</taxon>
        <taxon>Ascomycota</taxon>
        <taxon>Pezizomycotina</taxon>
        <taxon>Sordariomycetes</taxon>
        <taxon>Sordariomycetidae</taxon>
        <taxon>Sordariales</taxon>
        <taxon>Podosporaceae</taxon>
        <taxon>Podospora</taxon>
        <taxon>Podospora anserina</taxon>
    </lineage>
</organism>
<evidence type="ECO:0000313" key="3">
    <source>
        <dbReference type="Proteomes" id="UP000001197"/>
    </source>
</evidence>
<dbReference type="AlphaFoldDB" id="A0A090CQZ7"/>
<proteinExistence type="predicted"/>
<reference evidence="2 3" key="1">
    <citation type="journal article" date="2008" name="Genome Biol.">
        <title>The genome sequence of the model ascomycete fungus Podospora anserina.</title>
        <authorList>
            <person name="Espagne E."/>
            <person name="Lespinet O."/>
            <person name="Malagnac F."/>
            <person name="Da Silva C."/>
            <person name="Jaillon O."/>
            <person name="Porcel B.M."/>
            <person name="Couloux A."/>
            <person name="Aury J.-M."/>
            <person name="Segurens B."/>
            <person name="Poulain J."/>
            <person name="Anthouard V."/>
            <person name="Grossetete S."/>
            <person name="Khalili H."/>
            <person name="Coppin E."/>
            <person name="Dequard-Chablat M."/>
            <person name="Picard M."/>
            <person name="Contamine V."/>
            <person name="Arnaise S."/>
            <person name="Bourdais A."/>
            <person name="Berteaux-Lecellier V."/>
            <person name="Gautheret D."/>
            <person name="de Vries R.P."/>
            <person name="Battaglia E."/>
            <person name="Coutinho P.M."/>
            <person name="Danchin E.G.J."/>
            <person name="Henrissat B."/>
            <person name="El Khoury R."/>
            <person name="Sainsard-Chanet A."/>
            <person name="Boivin A."/>
            <person name="Pinan-Lucarre B."/>
            <person name="Sellem C.H."/>
            <person name="Debuchy R."/>
            <person name="Wincker P."/>
            <person name="Weissenbach J."/>
            <person name="Silar P."/>
        </authorList>
    </citation>
    <scope>NUCLEOTIDE SEQUENCE [LARGE SCALE GENOMIC DNA]</scope>
    <source>
        <strain evidence="3">S / ATCC MYA-4624 / DSM 980 / FGSC 10383</strain>
    </source>
</reference>
<dbReference type="Proteomes" id="UP000001197">
    <property type="component" value="Chromosome 4"/>
</dbReference>
<keyword evidence="3" id="KW-1185">Reference proteome</keyword>
<evidence type="ECO:0000313" key="2">
    <source>
        <dbReference type="EMBL" id="CDP28537.1"/>
    </source>
</evidence>
<sequence length="120" mass="13216">MGAVYSPGSSRSPISNLYPKSQQVTTGNSISTTIMTKPDTARLMEMYMSQPLNMYCQFHPLRWTASETSSRGMNRIASRSMIVTIAGTGLMCGVTRKRSRCEGRRTCQGQKDGIGIVGIW</sequence>
<protein>
    <submittedName>
        <fullName evidence="2">Uncharacterized protein</fullName>
    </submittedName>
</protein>
<feature type="region of interest" description="Disordered" evidence="1">
    <location>
        <begin position="1"/>
        <end position="22"/>
    </location>
</feature>